<name>A0A7T4TC85_9BURK</name>
<reference evidence="2 3" key="1">
    <citation type="submission" date="2020-12" db="EMBL/GenBank/DDBJ databases">
        <title>FDA dAtabase for Regulatory Grade micrObial Sequences (FDA-ARGOS): Supporting development and validation of Infectious Disease Dx tests.</title>
        <authorList>
            <person name="Nelson B."/>
            <person name="Plummer A."/>
            <person name="Tallon L."/>
            <person name="Sadzewicz L."/>
            <person name="Zhao X."/>
            <person name="Boylan J."/>
            <person name="Ott S."/>
            <person name="Bowen H."/>
            <person name="Vavikolanu K."/>
            <person name="Mehta A."/>
            <person name="Aluvathingal J."/>
            <person name="Nadendla S."/>
            <person name="Myers T."/>
            <person name="Yan Y."/>
            <person name="Sichtig H."/>
        </authorList>
    </citation>
    <scope>NUCLEOTIDE SEQUENCE [LARGE SCALE GENOMIC DNA]</scope>
    <source>
        <strain evidence="2 3">FDAARGOS_1049</strain>
    </source>
</reference>
<dbReference type="AlphaFoldDB" id="A0A7T4TC85"/>
<dbReference type="KEGG" id="pgis:I6I06_22410"/>
<protein>
    <submittedName>
        <fullName evidence="2">DUF3280 domain-containing protein</fullName>
    </submittedName>
</protein>
<feature type="chain" id="PRO_5032775976" evidence="1">
    <location>
        <begin position="37"/>
        <end position="194"/>
    </location>
</feature>
<dbReference type="RefSeq" id="WP_157004158.1">
    <property type="nucleotide sequence ID" value="NZ_CP066076.1"/>
</dbReference>
<dbReference type="EMBL" id="CP066076">
    <property type="protein sequence ID" value="QQC67654.1"/>
    <property type="molecule type" value="Genomic_DNA"/>
</dbReference>
<feature type="signal peptide" evidence="1">
    <location>
        <begin position="1"/>
        <end position="36"/>
    </location>
</feature>
<dbReference type="Pfam" id="PF11684">
    <property type="entry name" value="DUF3280"/>
    <property type="match status" value="1"/>
</dbReference>
<keyword evidence="1" id="KW-0732">Signal</keyword>
<proteinExistence type="predicted"/>
<evidence type="ECO:0000313" key="2">
    <source>
        <dbReference type="EMBL" id="QQC67654.1"/>
    </source>
</evidence>
<sequence length="194" mass="21063">MNSLLAWRRAFMRGVRVLCVCIGGAGCLFAVTPARAEPVSIAVMNCTLIDDNAAYNDAEINRIQQARIEMISDAVRAQLDASQRYRVADNGRASELIARLGATQDLSTCDGCARQVGRELGVEQVGICWVQKVSNLILNLNLRVEDVVSGKALFQRSVDIRGNTDLSWRRGATALVGLLVDDASKRSTGQRTAP</sequence>
<evidence type="ECO:0000256" key="1">
    <source>
        <dbReference type="SAM" id="SignalP"/>
    </source>
</evidence>
<keyword evidence="3" id="KW-1185">Reference proteome</keyword>
<gene>
    <name evidence="2" type="ORF">I6I06_22410</name>
</gene>
<dbReference type="Proteomes" id="UP000595610">
    <property type="component" value="Chromosome 2"/>
</dbReference>
<dbReference type="InterPro" id="IPR021698">
    <property type="entry name" value="DUF3280"/>
</dbReference>
<accession>A0A7T4TC85</accession>
<organism evidence="2 3">
    <name type="scientific">Paraburkholderia ginsengisoli</name>
    <dbReference type="NCBI Taxonomy" id="311231"/>
    <lineage>
        <taxon>Bacteria</taxon>
        <taxon>Pseudomonadati</taxon>
        <taxon>Pseudomonadota</taxon>
        <taxon>Betaproteobacteria</taxon>
        <taxon>Burkholderiales</taxon>
        <taxon>Burkholderiaceae</taxon>
        <taxon>Paraburkholderia</taxon>
    </lineage>
</organism>
<evidence type="ECO:0000313" key="3">
    <source>
        <dbReference type="Proteomes" id="UP000595610"/>
    </source>
</evidence>